<dbReference type="Proteomes" id="UP001159363">
    <property type="component" value="Chromosome X"/>
</dbReference>
<accession>A0ABQ9HPP0</accession>
<sequence>MQCQEIVLKLFSGTCMQMITLQGLMETKTRYINYGLWLTNWMIGFSNKGTRELSIDENIILFKGRSTLKQYNPMKLIKRGCKLWAMADQTGYTLAFKVYQGKDELAETEFQGYGLGERVVLELARHKYILIIIFLRPYFLRDWQQKKHTPKNLTDGKKLDRDVGYFKWKDTKRVHLVSNFHGSEITIVKRKNRSGNSKNVGCPTVVADYNQHMGGVDHADRLRQLY</sequence>
<feature type="domain" description="PiggyBac transposable element-derived protein" evidence="1">
    <location>
        <begin position="146"/>
        <end position="225"/>
    </location>
</feature>
<organism evidence="2 3">
    <name type="scientific">Dryococelus australis</name>
    <dbReference type="NCBI Taxonomy" id="614101"/>
    <lineage>
        <taxon>Eukaryota</taxon>
        <taxon>Metazoa</taxon>
        <taxon>Ecdysozoa</taxon>
        <taxon>Arthropoda</taxon>
        <taxon>Hexapoda</taxon>
        <taxon>Insecta</taxon>
        <taxon>Pterygota</taxon>
        <taxon>Neoptera</taxon>
        <taxon>Polyneoptera</taxon>
        <taxon>Phasmatodea</taxon>
        <taxon>Verophasmatodea</taxon>
        <taxon>Anareolatae</taxon>
        <taxon>Phasmatidae</taxon>
        <taxon>Eurycanthinae</taxon>
        <taxon>Dryococelus</taxon>
    </lineage>
</organism>
<proteinExistence type="predicted"/>
<dbReference type="EMBL" id="JARBHB010000004">
    <property type="protein sequence ID" value="KAJ8886192.1"/>
    <property type="molecule type" value="Genomic_DNA"/>
</dbReference>
<gene>
    <name evidence="2" type="ORF">PR048_012401</name>
</gene>
<evidence type="ECO:0000313" key="3">
    <source>
        <dbReference type="Proteomes" id="UP001159363"/>
    </source>
</evidence>
<dbReference type="InterPro" id="IPR029526">
    <property type="entry name" value="PGBD"/>
</dbReference>
<dbReference type="Pfam" id="PF13843">
    <property type="entry name" value="DDE_Tnp_1_7"/>
    <property type="match status" value="2"/>
</dbReference>
<dbReference type="PANTHER" id="PTHR47272">
    <property type="entry name" value="DDE_TNP_1_7 DOMAIN-CONTAINING PROTEIN"/>
    <property type="match status" value="1"/>
</dbReference>
<feature type="domain" description="PiggyBac transposable element-derived protein" evidence="1">
    <location>
        <begin position="51"/>
        <end position="125"/>
    </location>
</feature>
<keyword evidence="3" id="KW-1185">Reference proteome</keyword>
<reference evidence="2 3" key="1">
    <citation type="submission" date="2023-02" db="EMBL/GenBank/DDBJ databases">
        <title>LHISI_Scaffold_Assembly.</title>
        <authorList>
            <person name="Stuart O.P."/>
            <person name="Cleave R."/>
            <person name="Magrath M.J.L."/>
            <person name="Mikheyev A.S."/>
        </authorList>
    </citation>
    <scope>NUCLEOTIDE SEQUENCE [LARGE SCALE GENOMIC DNA]</scope>
    <source>
        <strain evidence="2">Daus_M_001</strain>
        <tissue evidence="2">Leg muscle</tissue>
    </source>
</reference>
<comment type="caution">
    <text evidence="2">The sequence shown here is derived from an EMBL/GenBank/DDBJ whole genome shotgun (WGS) entry which is preliminary data.</text>
</comment>
<evidence type="ECO:0000313" key="2">
    <source>
        <dbReference type="EMBL" id="KAJ8886192.1"/>
    </source>
</evidence>
<evidence type="ECO:0000259" key="1">
    <source>
        <dbReference type="Pfam" id="PF13843"/>
    </source>
</evidence>
<name>A0ABQ9HPP0_9NEOP</name>
<protein>
    <recommendedName>
        <fullName evidence="1">PiggyBac transposable element-derived protein domain-containing protein</fullName>
    </recommendedName>
</protein>